<organism evidence="1 2">
    <name type="scientific">Streptomyces cynarae</name>
    <dbReference type="NCBI Taxonomy" id="2981134"/>
    <lineage>
        <taxon>Bacteria</taxon>
        <taxon>Bacillati</taxon>
        <taxon>Actinomycetota</taxon>
        <taxon>Actinomycetes</taxon>
        <taxon>Kitasatosporales</taxon>
        <taxon>Streptomycetaceae</taxon>
        <taxon>Streptomyces</taxon>
    </lineage>
</organism>
<sequence length="153" mass="17062">MTSDEIRFDCQRRGDGGVPVILPRIDGVPLTELIDSFEIAAGMQPAGDTYGGLIPQFFRFGPMRDHFLGRSTNAMGPKTPVLGCECGEWGCWPLMARISVTADCVVWDSFEQPHRTTRDYTAFGPFQFDRYQYDDALRALSVALDSDVDDTRA</sequence>
<protein>
    <submittedName>
        <fullName evidence="1">Uncharacterized protein</fullName>
    </submittedName>
</protein>
<gene>
    <name evidence="1" type="ORF">N8I84_41650</name>
</gene>
<proteinExistence type="predicted"/>
<geneLocation type="plasmid" evidence="1 2">
    <name>punmamed2</name>
</geneLocation>
<accession>A0ABY6EE04</accession>
<dbReference type="Proteomes" id="UP001061298">
    <property type="component" value="Plasmid punmamed2"/>
</dbReference>
<reference evidence="1" key="1">
    <citation type="submission" date="2022-10" db="EMBL/GenBank/DDBJ databases">
        <authorList>
            <person name="Mo P."/>
        </authorList>
    </citation>
    <scope>NUCLEOTIDE SEQUENCE</scope>
    <source>
        <strain evidence="1">HUAS 13-4</strain>
        <plasmid evidence="1">punmamed2</plasmid>
    </source>
</reference>
<evidence type="ECO:0000313" key="2">
    <source>
        <dbReference type="Proteomes" id="UP001061298"/>
    </source>
</evidence>
<keyword evidence="2" id="KW-1185">Reference proteome</keyword>
<keyword evidence="1" id="KW-0614">Plasmid</keyword>
<dbReference type="RefSeq" id="WP_263235200.1">
    <property type="nucleotide sequence ID" value="NZ_CP106794.1"/>
</dbReference>
<dbReference type="EMBL" id="CP106794">
    <property type="protein sequence ID" value="UXY24946.1"/>
    <property type="molecule type" value="Genomic_DNA"/>
</dbReference>
<name>A0ABY6EE04_9ACTN</name>
<evidence type="ECO:0000313" key="1">
    <source>
        <dbReference type="EMBL" id="UXY24946.1"/>
    </source>
</evidence>